<dbReference type="CDD" id="cd05471">
    <property type="entry name" value="pepsin_like"/>
    <property type="match status" value="1"/>
</dbReference>
<proteinExistence type="inferred from homology"/>
<comment type="similarity">
    <text evidence="1">Belongs to the peptidase A1 family.</text>
</comment>
<gene>
    <name evidence="4" type="ORF">RJ641_036337</name>
</gene>
<keyword evidence="5" id="KW-1185">Reference proteome</keyword>
<dbReference type="EMBL" id="JBAMMX010000009">
    <property type="protein sequence ID" value="KAK6933443.1"/>
    <property type="molecule type" value="Genomic_DNA"/>
</dbReference>
<feature type="active site" evidence="2">
    <location>
        <position position="47"/>
    </location>
</feature>
<accession>A0AAN8VE83</accession>
<feature type="domain" description="Peptidase A1" evidence="3">
    <location>
        <begin position="29"/>
        <end position="311"/>
    </location>
</feature>
<dbReference type="Gene3D" id="2.40.70.10">
    <property type="entry name" value="Acid Proteases"/>
    <property type="match status" value="2"/>
</dbReference>
<dbReference type="Pfam" id="PF14541">
    <property type="entry name" value="TAXi_C"/>
    <property type="match status" value="1"/>
</dbReference>
<dbReference type="PANTHER" id="PTHR13683">
    <property type="entry name" value="ASPARTYL PROTEASES"/>
    <property type="match status" value="1"/>
</dbReference>
<dbReference type="InterPro" id="IPR021109">
    <property type="entry name" value="Peptidase_aspartic_dom_sf"/>
</dbReference>
<keyword evidence="4" id="KW-0378">Hydrolase</keyword>
<feature type="active site" evidence="2">
    <location>
        <position position="260"/>
    </location>
</feature>
<dbReference type="PROSITE" id="PS51767">
    <property type="entry name" value="PEPTIDASE_A1"/>
    <property type="match status" value="1"/>
</dbReference>
<evidence type="ECO:0000313" key="4">
    <source>
        <dbReference type="EMBL" id="KAK6933443.1"/>
    </source>
</evidence>
<dbReference type="Proteomes" id="UP001370490">
    <property type="component" value="Unassembled WGS sequence"/>
</dbReference>
<reference evidence="4 5" key="1">
    <citation type="submission" date="2023-12" db="EMBL/GenBank/DDBJ databases">
        <title>A high-quality genome assembly for Dillenia turbinata (Dilleniales).</title>
        <authorList>
            <person name="Chanderbali A."/>
        </authorList>
    </citation>
    <scope>NUCLEOTIDE SEQUENCE [LARGE SCALE GENOMIC DNA]</scope>
    <source>
        <strain evidence="4">LSX21</strain>
        <tissue evidence="4">Leaf</tissue>
    </source>
</reference>
<organism evidence="4 5">
    <name type="scientific">Dillenia turbinata</name>
    <dbReference type="NCBI Taxonomy" id="194707"/>
    <lineage>
        <taxon>Eukaryota</taxon>
        <taxon>Viridiplantae</taxon>
        <taxon>Streptophyta</taxon>
        <taxon>Embryophyta</taxon>
        <taxon>Tracheophyta</taxon>
        <taxon>Spermatophyta</taxon>
        <taxon>Magnoliopsida</taxon>
        <taxon>eudicotyledons</taxon>
        <taxon>Gunneridae</taxon>
        <taxon>Pentapetalae</taxon>
        <taxon>Dilleniales</taxon>
        <taxon>Dilleniaceae</taxon>
        <taxon>Dillenia</taxon>
    </lineage>
</organism>
<keyword evidence="4" id="KW-0624">Polysaccharide degradation</keyword>
<dbReference type="GO" id="GO:0045493">
    <property type="term" value="P:xylan catabolic process"/>
    <property type="evidence" value="ECO:0007669"/>
    <property type="project" value="UniProtKB-KW"/>
</dbReference>
<evidence type="ECO:0000259" key="3">
    <source>
        <dbReference type="PROSITE" id="PS51767"/>
    </source>
</evidence>
<keyword evidence="4" id="KW-0858">Xylan degradation</keyword>
<dbReference type="AlphaFoldDB" id="A0AAN8VE83"/>
<keyword evidence="4" id="KW-0119">Carbohydrate metabolism</keyword>
<dbReference type="InterPro" id="IPR032861">
    <property type="entry name" value="TAXi_N"/>
</dbReference>
<dbReference type="GO" id="GO:0006508">
    <property type="term" value="P:proteolysis"/>
    <property type="evidence" value="ECO:0007669"/>
    <property type="project" value="InterPro"/>
</dbReference>
<dbReference type="GO" id="GO:0016798">
    <property type="term" value="F:hydrolase activity, acting on glycosyl bonds"/>
    <property type="evidence" value="ECO:0007669"/>
    <property type="project" value="UniProtKB-KW"/>
</dbReference>
<protein>
    <submittedName>
        <fullName evidence="4">Xylanase inhibitor, N-terminal</fullName>
    </submittedName>
</protein>
<evidence type="ECO:0000256" key="2">
    <source>
        <dbReference type="PIRSR" id="PIRSR601461-1"/>
    </source>
</evidence>
<dbReference type="PANTHER" id="PTHR13683:SF856">
    <property type="entry name" value="EUKARYOTIC ASPARTYL PROTEASE FAMILY PROTEIN"/>
    <property type="match status" value="1"/>
</dbReference>
<sequence>MHDTARHVRVEIPQFGLGGHANGLIAGLYFASVKFGTPPKEYHLQIDTGSSLIWISCTGCIGCPTESLLEDLHYFDPGNSTTVSSVNCRKRACTSVHKNVGGKCLKSNQCGYHLVYGGGRSYASGYILIDQMTFEAVLENTSQNISSTPIIFGCSTNLGGQLATNKKSVDGILGLGRQDISVLNQLASTGQIPWVFSECLWSAGTGGGFLVFGEALDKTLTYTPLRPSKNHYIIALTSIAINGQILYIDPTVLRKGAVIDSGTTLAYLVDGAYYPFSHAVNAVASEAGINPQLEQDLCYSMPISRIPMYGA</sequence>
<comment type="caution">
    <text evidence="4">The sequence shown here is derived from an EMBL/GenBank/DDBJ whole genome shotgun (WGS) entry which is preliminary data.</text>
</comment>
<keyword evidence="4" id="KW-0326">Glycosidase</keyword>
<dbReference type="InterPro" id="IPR032799">
    <property type="entry name" value="TAXi_C"/>
</dbReference>
<dbReference type="InterPro" id="IPR001461">
    <property type="entry name" value="Aspartic_peptidase_A1"/>
</dbReference>
<name>A0AAN8VE83_9MAGN</name>
<dbReference type="GO" id="GO:0004190">
    <property type="term" value="F:aspartic-type endopeptidase activity"/>
    <property type="evidence" value="ECO:0007669"/>
    <property type="project" value="InterPro"/>
</dbReference>
<evidence type="ECO:0000313" key="5">
    <source>
        <dbReference type="Proteomes" id="UP001370490"/>
    </source>
</evidence>
<evidence type="ECO:0000256" key="1">
    <source>
        <dbReference type="ARBA" id="ARBA00007447"/>
    </source>
</evidence>
<dbReference type="PRINTS" id="PR00792">
    <property type="entry name" value="PEPSIN"/>
</dbReference>
<dbReference type="SUPFAM" id="SSF50630">
    <property type="entry name" value="Acid proteases"/>
    <property type="match status" value="1"/>
</dbReference>
<dbReference type="InterPro" id="IPR034164">
    <property type="entry name" value="Pepsin-like_dom"/>
</dbReference>
<dbReference type="InterPro" id="IPR033121">
    <property type="entry name" value="PEPTIDASE_A1"/>
</dbReference>
<dbReference type="Pfam" id="PF14543">
    <property type="entry name" value="TAXi_N"/>
    <property type="match status" value="1"/>
</dbReference>